<dbReference type="EnsemblPlants" id="AET00183">
    <property type="protein sequence ID" value="AET00183"/>
    <property type="gene ID" value="MTR_5g089230"/>
</dbReference>
<reference evidence="1 3" key="1">
    <citation type="journal article" date="2011" name="Nature">
        <title>The Medicago genome provides insight into the evolution of rhizobial symbioses.</title>
        <authorList>
            <person name="Young N.D."/>
            <person name="Debelle F."/>
            <person name="Oldroyd G.E."/>
            <person name="Geurts R."/>
            <person name="Cannon S.B."/>
            <person name="Udvardi M.K."/>
            <person name="Benedito V.A."/>
            <person name="Mayer K.F."/>
            <person name="Gouzy J."/>
            <person name="Schoof H."/>
            <person name="Van de Peer Y."/>
            <person name="Proost S."/>
            <person name="Cook D.R."/>
            <person name="Meyers B.C."/>
            <person name="Spannagl M."/>
            <person name="Cheung F."/>
            <person name="De Mita S."/>
            <person name="Krishnakumar V."/>
            <person name="Gundlach H."/>
            <person name="Zhou S."/>
            <person name="Mudge J."/>
            <person name="Bharti A.K."/>
            <person name="Murray J.D."/>
            <person name="Naoumkina M.A."/>
            <person name="Rosen B."/>
            <person name="Silverstein K.A."/>
            <person name="Tang H."/>
            <person name="Rombauts S."/>
            <person name="Zhao P.X."/>
            <person name="Zhou P."/>
            <person name="Barbe V."/>
            <person name="Bardou P."/>
            <person name="Bechner M."/>
            <person name="Bellec A."/>
            <person name="Berger A."/>
            <person name="Berges H."/>
            <person name="Bidwell S."/>
            <person name="Bisseling T."/>
            <person name="Choisne N."/>
            <person name="Couloux A."/>
            <person name="Denny R."/>
            <person name="Deshpande S."/>
            <person name="Dai X."/>
            <person name="Doyle J.J."/>
            <person name="Dudez A.M."/>
            <person name="Farmer A.D."/>
            <person name="Fouteau S."/>
            <person name="Franken C."/>
            <person name="Gibelin C."/>
            <person name="Gish J."/>
            <person name="Goldstein S."/>
            <person name="Gonzalez A.J."/>
            <person name="Green P.J."/>
            <person name="Hallab A."/>
            <person name="Hartog M."/>
            <person name="Hua A."/>
            <person name="Humphray S.J."/>
            <person name="Jeong D.H."/>
            <person name="Jing Y."/>
            <person name="Jocker A."/>
            <person name="Kenton S.M."/>
            <person name="Kim D.J."/>
            <person name="Klee K."/>
            <person name="Lai H."/>
            <person name="Lang C."/>
            <person name="Lin S."/>
            <person name="Macmil S.L."/>
            <person name="Magdelenat G."/>
            <person name="Matthews L."/>
            <person name="McCorrison J."/>
            <person name="Monaghan E.L."/>
            <person name="Mun J.H."/>
            <person name="Najar F.Z."/>
            <person name="Nicholson C."/>
            <person name="Noirot C."/>
            <person name="O'Bleness M."/>
            <person name="Paule C.R."/>
            <person name="Poulain J."/>
            <person name="Prion F."/>
            <person name="Qin B."/>
            <person name="Qu C."/>
            <person name="Retzel E.F."/>
            <person name="Riddle C."/>
            <person name="Sallet E."/>
            <person name="Samain S."/>
            <person name="Samson N."/>
            <person name="Sanders I."/>
            <person name="Saurat O."/>
            <person name="Scarpelli C."/>
            <person name="Schiex T."/>
            <person name="Segurens B."/>
            <person name="Severin A.J."/>
            <person name="Sherrier D.J."/>
            <person name="Shi R."/>
            <person name="Sims S."/>
            <person name="Singer S.R."/>
            <person name="Sinharoy S."/>
            <person name="Sterck L."/>
            <person name="Viollet A."/>
            <person name="Wang B.B."/>
            <person name="Wang K."/>
            <person name="Wang M."/>
            <person name="Wang X."/>
            <person name="Warfsmann J."/>
            <person name="Weissenbach J."/>
            <person name="White D.D."/>
            <person name="White J.D."/>
            <person name="Wiley G.B."/>
            <person name="Wincker P."/>
            <person name="Xing Y."/>
            <person name="Yang L."/>
            <person name="Yao Z."/>
            <person name="Ying F."/>
            <person name="Zhai J."/>
            <person name="Zhou L."/>
            <person name="Zuber A."/>
            <person name="Denarie J."/>
            <person name="Dixon R.A."/>
            <person name="May G.D."/>
            <person name="Schwartz D.C."/>
            <person name="Rogers J."/>
            <person name="Quetier F."/>
            <person name="Town C.D."/>
            <person name="Roe B.A."/>
        </authorList>
    </citation>
    <scope>NUCLEOTIDE SEQUENCE [LARGE SCALE GENOMIC DNA]</scope>
    <source>
        <strain evidence="1">A17</strain>
        <strain evidence="2 3">cv. Jemalong A17</strain>
    </source>
</reference>
<accession>G7KCW2</accession>
<sequence length="113" mass="12937">MRTQVRTFHSYHGDVFLQRPHRTFVSNLKSNKIDGIGYGIHVFQSLSMISLDLSFWPPTIPSNIHSICMTLDNILTWMGSMDDQEGPWPRLVTSIALRRGAYLRCSQVEQPTS</sequence>
<name>G7KCW2_MEDTR</name>
<reference evidence="1 3" key="2">
    <citation type="journal article" date="2014" name="BMC Genomics">
        <title>An improved genome release (version Mt4.0) for the model legume Medicago truncatula.</title>
        <authorList>
            <person name="Tang H."/>
            <person name="Krishnakumar V."/>
            <person name="Bidwell S."/>
            <person name="Rosen B."/>
            <person name="Chan A."/>
            <person name="Zhou S."/>
            <person name="Gentzbittel L."/>
            <person name="Childs K.L."/>
            <person name="Yandell M."/>
            <person name="Gundlach H."/>
            <person name="Mayer K.F."/>
            <person name="Schwartz D.C."/>
            <person name="Town C.D."/>
        </authorList>
    </citation>
    <scope>GENOME REANNOTATION</scope>
    <source>
        <strain evidence="2 3">cv. Jemalong A17</strain>
    </source>
</reference>
<reference evidence="2" key="3">
    <citation type="submission" date="2015-04" db="UniProtKB">
        <authorList>
            <consortium name="EnsemblPlants"/>
        </authorList>
    </citation>
    <scope>IDENTIFICATION</scope>
    <source>
        <strain evidence="2">cv. Jemalong A17</strain>
    </source>
</reference>
<keyword evidence="3" id="KW-1185">Reference proteome</keyword>
<dbReference type="AlphaFoldDB" id="G7KCW2"/>
<proteinExistence type="predicted"/>
<protein>
    <submittedName>
        <fullName evidence="1 2">Uncharacterized protein</fullName>
    </submittedName>
</protein>
<dbReference type="PaxDb" id="3880-AET00183"/>
<evidence type="ECO:0000313" key="1">
    <source>
        <dbReference type="EMBL" id="AET00183.1"/>
    </source>
</evidence>
<dbReference type="HOGENOM" id="CLU_2137208_0_0_1"/>
<organism evidence="1 3">
    <name type="scientific">Medicago truncatula</name>
    <name type="common">Barrel medic</name>
    <name type="synonym">Medicago tribuloides</name>
    <dbReference type="NCBI Taxonomy" id="3880"/>
    <lineage>
        <taxon>Eukaryota</taxon>
        <taxon>Viridiplantae</taxon>
        <taxon>Streptophyta</taxon>
        <taxon>Embryophyta</taxon>
        <taxon>Tracheophyta</taxon>
        <taxon>Spermatophyta</taxon>
        <taxon>Magnoliopsida</taxon>
        <taxon>eudicotyledons</taxon>
        <taxon>Gunneridae</taxon>
        <taxon>Pentapetalae</taxon>
        <taxon>rosids</taxon>
        <taxon>fabids</taxon>
        <taxon>Fabales</taxon>
        <taxon>Fabaceae</taxon>
        <taxon>Papilionoideae</taxon>
        <taxon>50 kb inversion clade</taxon>
        <taxon>NPAAA clade</taxon>
        <taxon>Hologalegina</taxon>
        <taxon>IRL clade</taxon>
        <taxon>Trifolieae</taxon>
        <taxon>Medicago</taxon>
    </lineage>
</organism>
<dbReference type="Proteomes" id="UP000002051">
    <property type="component" value="Chromosome 5"/>
</dbReference>
<evidence type="ECO:0000313" key="3">
    <source>
        <dbReference type="Proteomes" id="UP000002051"/>
    </source>
</evidence>
<gene>
    <name evidence="1" type="ordered locus">MTR_5g089230</name>
</gene>
<evidence type="ECO:0000313" key="2">
    <source>
        <dbReference type="EnsemblPlants" id="AET00183"/>
    </source>
</evidence>
<dbReference type="EMBL" id="CM001221">
    <property type="protein sequence ID" value="AET00183.1"/>
    <property type="molecule type" value="Genomic_DNA"/>
</dbReference>